<feature type="transmembrane region" description="Helical" evidence="1">
    <location>
        <begin position="30"/>
        <end position="49"/>
    </location>
</feature>
<name>A0A4R7D6F4_9FLAO</name>
<organism evidence="2 3">
    <name type="scientific">Maribacter caenipelagi</name>
    <dbReference type="NCBI Taxonomy" id="1447781"/>
    <lineage>
        <taxon>Bacteria</taxon>
        <taxon>Pseudomonadati</taxon>
        <taxon>Bacteroidota</taxon>
        <taxon>Flavobacteriia</taxon>
        <taxon>Flavobacteriales</taxon>
        <taxon>Flavobacteriaceae</taxon>
        <taxon>Maribacter</taxon>
    </lineage>
</organism>
<dbReference type="AlphaFoldDB" id="A0A4R7D6F4"/>
<sequence>MNKKTLIWIVSVWVVLTLLNYYFVPYFIVALEWLILSLFLLIWTVGQIIKLIKERRSLTRQRIASVLIISTLFLLTFFRQPVNQIIEKVDWLIFYNKRTEVVEKVKNGELKPNVSWNGWVCELPYEFPVISNGGNDIGISKNDSTNEVTVTFWVFRNFFSAPSTHFVYTNRPEDIKYYNELIERNPDENWKIEENWFRTFHE</sequence>
<dbReference type="Proteomes" id="UP000295274">
    <property type="component" value="Unassembled WGS sequence"/>
</dbReference>
<evidence type="ECO:0000256" key="1">
    <source>
        <dbReference type="SAM" id="Phobius"/>
    </source>
</evidence>
<keyword evidence="3" id="KW-1185">Reference proteome</keyword>
<keyword evidence="1" id="KW-1133">Transmembrane helix</keyword>
<dbReference type="EMBL" id="SNZW01000013">
    <property type="protein sequence ID" value="TDS16530.1"/>
    <property type="molecule type" value="Genomic_DNA"/>
</dbReference>
<evidence type="ECO:0000313" key="3">
    <source>
        <dbReference type="Proteomes" id="UP000295274"/>
    </source>
</evidence>
<keyword evidence="1" id="KW-0812">Transmembrane</keyword>
<protein>
    <submittedName>
        <fullName evidence="2">Uncharacterized protein</fullName>
    </submittedName>
</protein>
<comment type="caution">
    <text evidence="2">The sequence shown here is derived from an EMBL/GenBank/DDBJ whole genome shotgun (WGS) entry which is preliminary data.</text>
</comment>
<accession>A0A4R7D6F4</accession>
<gene>
    <name evidence="2" type="ORF">DFQ03_1011</name>
</gene>
<keyword evidence="1" id="KW-0472">Membrane</keyword>
<feature type="transmembrane region" description="Helical" evidence="1">
    <location>
        <begin position="7"/>
        <end position="24"/>
    </location>
</feature>
<reference evidence="2 3" key="1">
    <citation type="submission" date="2019-03" db="EMBL/GenBank/DDBJ databases">
        <title>Genomic Encyclopedia of Type Strains, Phase III (KMG-III): the genomes of soil and plant-associated and newly described type strains.</title>
        <authorList>
            <person name="Whitman W."/>
        </authorList>
    </citation>
    <scope>NUCLEOTIDE SEQUENCE [LARGE SCALE GENOMIC DNA]</scope>
    <source>
        <strain evidence="2 3">CECT 8455</strain>
    </source>
</reference>
<evidence type="ECO:0000313" key="2">
    <source>
        <dbReference type="EMBL" id="TDS16530.1"/>
    </source>
</evidence>
<proteinExistence type="predicted"/>